<keyword evidence="3" id="KW-0862">Zinc</keyword>
<dbReference type="Pfam" id="PF03109">
    <property type="entry name" value="ABC1"/>
    <property type="match status" value="1"/>
</dbReference>
<evidence type="ECO:0000256" key="5">
    <source>
        <dbReference type="SAM" id="MobiDB-lite"/>
    </source>
</evidence>
<dbReference type="Pfam" id="PF01363">
    <property type="entry name" value="FYVE"/>
    <property type="match status" value="1"/>
</dbReference>
<dbReference type="GO" id="GO:0008270">
    <property type="term" value="F:zinc ion binding"/>
    <property type="evidence" value="ECO:0007669"/>
    <property type="project" value="UniProtKB-KW"/>
</dbReference>
<dbReference type="PANTHER" id="PTHR43173">
    <property type="entry name" value="ABC1 FAMILY PROTEIN"/>
    <property type="match status" value="1"/>
</dbReference>
<feature type="transmembrane region" description="Helical" evidence="6">
    <location>
        <begin position="490"/>
        <end position="510"/>
    </location>
</feature>
<evidence type="ECO:0000256" key="4">
    <source>
        <dbReference type="PROSITE-ProRule" id="PRU00091"/>
    </source>
</evidence>
<keyword evidence="6" id="KW-1133">Transmembrane helix</keyword>
<dbReference type="SMART" id="SM00064">
    <property type="entry name" value="FYVE"/>
    <property type="match status" value="1"/>
</dbReference>
<reference evidence="8 9" key="1">
    <citation type="submission" date="2014-11" db="EMBL/GenBank/DDBJ databases">
        <authorList>
            <person name="Zhu J."/>
            <person name="Qi W."/>
            <person name="Song R."/>
        </authorList>
    </citation>
    <scope>NUCLEOTIDE SEQUENCE [LARGE SCALE GENOMIC DNA]</scope>
</reference>
<dbReference type="STRING" id="1169540.A0A0G4EM34"/>
<dbReference type="InterPro" id="IPR011011">
    <property type="entry name" value="Znf_FYVE_PHD"/>
</dbReference>
<feature type="transmembrane region" description="Helical" evidence="6">
    <location>
        <begin position="467"/>
        <end position="484"/>
    </location>
</feature>
<dbReference type="InterPro" id="IPR000306">
    <property type="entry name" value="Znf_FYVE"/>
</dbReference>
<feature type="transmembrane region" description="Helical" evidence="6">
    <location>
        <begin position="377"/>
        <end position="395"/>
    </location>
</feature>
<organism evidence="8 9">
    <name type="scientific">Vitrella brassicaformis (strain CCMP3155)</name>
    <dbReference type="NCBI Taxonomy" id="1169540"/>
    <lineage>
        <taxon>Eukaryota</taxon>
        <taxon>Sar</taxon>
        <taxon>Alveolata</taxon>
        <taxon>Colpodellida</taxon>
        <taxon>Vitrellaceae</taxon>
        <taxon>Vitrella</taxon>
    </lineage>
</organism>
<feature type="region of interest" description="Disordered" evidence="5">
    <location>
        <begin position="266"/>
        <end position="293"/>
    </location>
</feature>
<keyword evidence="1" id="KW-0479">Metal-binding</keyword>
<name>A0A0G4EM34_VITBC</name>
<keyword evidence="9" id="KW-1185">Reference proteome</keyword>
<dbReference type="InterPro" id="IPR004147">
    <property type="entry name" value="ABC1_dom"/>
</dbReference>
<dbReference type="VEuPathDB" id="CryptoDB:Vbra_5286"/>
<feature type="region of interest" description="Disordered" evidence="5">
    <location>
        <begin position="1306"/>
        <end position="1338"/>
    </location>
</feature>
<dbReference type="EMBL" id="CDMY01000271">
    <property type="protein sequence ID" value="CEL98500.1"/>
    <property type="molecule type" value="Genomic_DNA"/>
</dbReference>
<evidence type="ECO:0000256" key="2">
    <source>
        <dbReference type="ARBA" id="ARBA00022771"/>
    </source>
</evidence>
<protein>
    <recommendedName>
        <fullName evidence="7">FYVE-type domain-containing protein</fullName>
    </recommendedName>
</protein>
<dbReference type="InterPro" id="IPR012338">
    <property type="entry name" value="Beta-lactam/transpept-like"/>
</dbReference>
<keyword evidence="2 4" id="KW-0863">Zinc-finger</keyword>
<feature type="transmembrane region" description="Helical" evidence="6">
    <location>
        <begin position="407"/>
        <end position="437"/>
    </location>
</feature>
<dbReference type="InterPro" id="IPR051130">
    <property type="entry name" value="Mito_struct-func_regulator"/>
</dbReference>
<sequence>MEVTVAPFVEAVQDSLRSWSPPAAMQRDNRVVKLVLASDTTPHIYYLGIDAHGQPRVTTDLSSLRPLHPSNGIRESQVATSVTLSGEGLQLLLERRLNPVTAVIKGHVRIDGDKGMIKSLIPLLMSAARRVREGEVREREEGKLLLTRGQWAPNGPTCTRCGSRFTLVKRRHHCRVCGVLCCGRCSKHRLFRRRLCNECAALASGLLQPFAAERRAKESPSLSPSFVETTSTSTNTRRGVNPAFLTSVNTTREQTTAIASIRLPASAATNSPEATRSVQEPRQQGGGLLDPTATDEGILANRLKGQISREQREPIKCQGAVLANHQSQQQLLRRMHRLERMVQQTKSALGGWRLFSDSGTGDAKGAYERWMGTLRTALGILVWLLIVFPVSWPLLGDIVPSSASATVLSLAFTVFFALSDACGAFAVFLSLALRLLLFGRTAGLSSWNRLLAVQCSRLLHAMMARKILTGILALLLMIPVSLFSKLRRGVMIATSATFSIGMYFVVNKWVERRGIEGAERLRLFATLDCWLAPYVCDTFIRLQSLFVKFGQYLGGRADIVPREWSQTLAKLQDDLPACPPGYVRRVIREEFGCELDELFSFFDMTPMASASIAQVHHAVLRSGDEVVIKLQHRGIAQLVRSDLFYALCIARTLQWLNPQLGVILQVLQAWQQKVMDKELDFRQEADNLIKMARHIKDGGLSDVIVPTPHLSLTSPRVLTMSFIHGFKLTDKDQLALYQVDTRHLMLRVIQVYSQQLFTWGFFNADPHAGNLMVSIDGDQAKLVLLDFGMSLSITPAQRVHYCQLVTSLHEFDVEGAAKALRDVGYANSQSDHKPERDLEFFRYLMRDTKTKDESYEDTKKFFRMRRKQRERDRSEGNTESRFMTQIPDELGFIFRVLGLIRGLSVTLDTKVSYLDTMSLYARLTILSSTPPDQRALAHLAPLPPSCVPSRLEQRLRNLVASLWEDDEQSLGIQVAIMRGECMSPLVSLAAGVVGGSDARPVDEHTLMPAMDLSKVVLTALIYSSVAERRMSLDDPVSSHWPDFKSDVTCGEVLSHTAGLASAVPPQTPASDLLDPSKVEAMVCRAKPTRDRGTAKYHNHVMGVICGRLLKAAGGDVSLSRLTQRLARALRVENELRFGLETETEGGGGGALGRDEGGRSIALVSNGIAKAAAALFSLHLDDIGALFESKDENDSKREEWEHGPFSATGGIFGQLASMTEIVTDPSMLNAQRVRASPPPALGVYASARALASLLSAMTWHDLRGRGLFSTLDSDSRRRLLVAKASEDSVLFGRRCFSEGLEVLRVGDPSPSACTPSPPAARGGLGLGQQRSPSPSFPLPSESIRRWADGRSEAVGYQSFGGSFAVSYPQENVSIVVLVNHLSLEQRVRKEVMGVVCEEMGLRQPVCLDHSLTSVLGMGLGWS</sequence>
<evidence type="ECO:0000313" key="8">
    <source>
        <dbReference type="EMBL" id="CEL98500.1"/>
    </source>
</evidence>
<dbReference type="PANTHER" id="PTHR43173:SF3">
    <property type="entry name" value="ABC1 FAMILY PROTEIN"/>
    <property type="match status" value="1"/>
</dbReference>
<keyword evidence="6" id="KW-0812">Transmembrane</keyword>
<dbReference type="OrthoDB" id="427480at2759"/>
<gene>
    <name evidence="8" type="ORF">Vbra_5286</name>
</gene>
<dbReference type="InParanoid" id="A0A0G4EM34"/>
<proteinExistence type="predicted"/>
<evidence type="ECO:0000313" key="9">
    <source>
        <dbReference type="Proteomes" id="UP000041254"/>
    </source>
</evidence>
<dbReference type="Gene3D" id="3.40.710.10">
    <property type="entry name" value="DD-peptidase/beta-lactamase superfamily"/>
    <property type="match status" value="1"/>
</dbReference>
<dbReference type="PROSITE" id="PS50178">
    <property type="entry name" value="ZF_FYVE"/>
    <property type="match status" value="1"/>
</dbReference>
<dbReference type="SUPFAM" id="SSF56601">
    <property type="entry name" value="beta-lactamase/transpeptidase-like"/>
    <property type="match status" value="1"/>
</dbReference>
<evidence type="ECO:0000256" key="3">
    <source>
        <dbReference type="ARBA" id="ARBA00022833"/>
    </source>
</evidence>
<dbReference type="SUPFAM" id="SSF57903">
    <property type="entry name" value="FYVE/PHD zinc finger"/>
    <property type="match status" value="1"/>
</dbReference>
<dbReference type="Gene3D" id="3.30.40.10">
    <property type="entry name" value="Zinc/RING finger domain, C3HC4 (zinc finger)"/>
    <property type="match status" value="1"/>
</dbReference>
<dbReference type="SUPFAM" id="SSF56112">
    <property type="entry name" value="Protein kinase-like (PK-like)"/>
    <property type="match status" value="1"/>
</dbReference>
<evidence type="ECO:0000256" key="6">
    <source>
        <dbReference type="SAM" id="Phobius"/>
    </source>
</evidence>
<dbReference type="OMA" id="DMSATEC"/>
<dbReference type="Proteomes" id="UP000041254">
    <property type="component" value="Unassembled WGS sequence"/>
</dbReference>
<evidence type="ECO:0000256" key="1">
    <source>
        <dbReference type="ARBA" id="ARBA00022723"/>
    </source>
</evidence>
<dbReference type="InterPro" id="IPR001466">
    <property type="entry name" value="Beta-lactam-related"/>
</dbReference>
<feature type="region of interest" description="Disordered" evidence="5">
    <location>
        <begin position="217"/>
        <end position="240"/>
    </location>
</feature>
<accession>A0A0G4EM34</accession>
<dbReference type="Pfam" id="PF00144">
    <property type="entry name" value="Beta-lactamase"/>
    <property type="match status" value="1"/>
</dbReference>
<dbReference type="InterPro" id="IPR017455">
    <property type="entry name" value="Znf_FYVE-rel"/>
</dbReference>
<feature type="compositionally biased region" description="Polar residues" evidence="5">
    <location>
        <begin position="267"/>
        <end position="282"/>
    </location>
</feature>
<dbReference type="InterPro" id="IPR011009">
    <property type="entry name" value="Kinase-like_dom_sf"/>
</dbReference>
<evidence type="ECO:0000259" key="7">
    <source>
        <dbReference type="PROSITE" id="PS50178"/>
    </source>
</evidence>
<keyword evidence="6" id="KW-0472">Membrane</keyword>
<feature type="domain" description="FYVE-type" evidence="7">
    <location>
        <begin position="152"/>
        <end position="204"/>
    </location>
</feature>
<dbReference type="InterPro" id="IPR013083">
    <property type="entry name" value="Znf_RING/FYVE/PHD"/>
</dbReference>
<dbReference type="CDD" id="cd05121">
    <property type="entry name" value="ABC1_ADCK3-like"/>
    <property type="match status" value="1"/>
</dbReference>
<feature type="compositionally biased region" description="Polar residues" evidence="5">
    <location>
        <begin position="220"/>
        <end position="240"/>
    </location>
</feature>